<evidence type="ECO:0000313" key="3">
    <source>
        <dbReference type="Proteomes" id="UP000027222"/>
    </source>
</evidence>
<dbReference type="Proteomes" id="UP000027222">
    <property type="component" value="Unassembled WGS sequence"/>
</dbReference>
<evidence type="ECO:0000256" key="1">
    <source>
        <dbReference type="SAM" id="MobiDB-lite"/>
    </source>
</evidence>
<accession>A0A067S9W1</accession>
<name>A0A067S9W1_GALM3</name>
<reference evidence="3" key="1">
    <citation type="journal article" date="2014" name="Proc. Natl. Acad. Sci. U.S.A.">
        <title>Extensive sampling of basidiomycete genomes demonstrates inadequacy of the white-rot/brown-rot paradigm for wood decay fungi.</title>
        <authorList>
            <person name="Riley R."/>
            <person name="Salamov A.A."/>
            <person name="Brown D.W."/>
            <person name="Nagy L.G."/>
            <person name="Floudas D."/>
            <person name="Held B.W."/>
            <person name="Levasseur A."/>
            <person name="Lombard V."/>
            <person name="Morin E."/>
            <person name="Otillar R."/>
            <person name="Lindquist E.A."/>
            <person name="Sun H."/>
            <person name="LaButti K.M."/>
            <person name="Schmutz J."/>
            <person name="Jabbour D."/>
            <person name="Luo H."/>
            <person name="Baker S.E."/>
            <person name="Pisabarro A.G."/>
            <person name="Walton J.D."/>
            <person name="Blanchette R.A."/>
            <person name="Henrissat B."/>
            <person name="Martin F."/>
            <person name="Cullen D."/>
            <person name="Hibbett D.S."/>
            <person name="Grigoriev I.V."/>
        </authorList>
    </citation>
    <scope>NUCLEOTIDE SEQUENCE [LARGE SCALE GENOMIC DNA]</scope>
    <source>
        <strain evidence="3">CBS 339.88</strain>
    </source>
</reference>
<organism evidence="2 3">
    <name type="scientific">Galerina marginata (strain CBS 339.88)</name>
    <dbReference type="NCBI Taxonomy" id="685588"/>
    <lineage>
        <taxon>Eukaryota</taxon>
        <taxon>Fungi</taxon>
        <taxon>Dikarya</taxon>
        <taxon>Basidiomycota</taxon>
        <taxon>Agaricomycotina</taxon>
        <taxon>Agaricomycetes</taxon>
        <taxon>Agaricomycetidae</taxon>
        <taxon>Agaricales</taxon>
        <taxon>Agaricineae</taxon>
        <taxon>Strophariaceae</taxon>
        <taxon>Galerina</taxon>
    </lineage>
</organism>
<evidence type="ECO:0000313" key="2">
    <source>
        <dbReference type="EMBL" id="KDR66727.1"/>
    </source>
</evidence>
<dbReference type="EMBL" id="KL142420">
    <property type="protein sequence ID" value="KDR66727.1"/>
    <property type="molecule type" value="Genomic_DNA"/>
</dbReference>
<proteinExistence type="predicted"/>
<feature type="region of interest" description="Disordered" evidence="1">
    <location>
        <begin position="1"/>
        <end position="20"/>
    </location>
</feature>
<dbReference type="HOGENOM" id="CLU_1503555_0_0_1"/>
<protein>
    <submittedName>
        <fullName evidence="2">Uncharacterized protein</fullName>
    </submittedName>
</protein>
<sequence>MELELRVGNDDEEKKPGSGFSGTAGPPWCLDLEAIFRVVETITISCPLFLSVNCLAIVGLGGSHIKLCIAAVSCLNVDASGGYLTFGYSGVIVTIDVCSSGRSASLLSVLVVLTSKSKYLTSSFSRLAAQQPISLTTILTTSSLSVIASSSIFVGVYLSSSGCPYDAVVLGIMVGLEVE</sequence>
<keyword evidence="3" id="KW-1185">Reference proteome</keyword>
<feature type="compositionally biased region" description="Basic and acidic residues" evidence="1">
    <location>
        <begin position="1"/>
        <end position="16"/>
    </location>
</feature>
<dbReference type="AlphaFoldDB" id="A0A067S9W1"/>
<gene>
    <name evidence="2" type="ORF">GALMADRAFT_1139110</name>
</gene>